<comment type="similarity">
    <text evidence="1 2">Belongs to the peroxin-16 family.</text>
</comment>
<dbReference type="GO" id="GO:0005778">
    <property type="term" value="C:peroxisomal membrane"/>
    <property type="evidence" value="ECO:0007669"/>
    <property type="project" value="UniProtKB-SubCell"/>
</dbReference>
<dbReference type="Proteomes" id="UP000242381">
    <property type="component" value="Unassembled WGS sequence"/>
</dbReference>
<feature type="signal peptide" evidence="3">
    <location>
        <begin position="1"/>
        <end position="27"/>
    </location>
</feature>
<dbReference type="VEuPathDB" id="FungiDB:BCV72DRAFT_302924"/>
<feature type="chain" id="PRO_5012507205" description="Peroxisomal membrane protein PEX16" evidence="3">
    <location>
        <begin position="28"/>
        <end position="359"/>
    </location>
</feature>
<evidence type="ECO:0000313" key="5">
    <source>
        <dbReference type="Proteomes" id="UP000242381"/>
    </source>
</evidence>
<comment type="subcellular location">
    <subcellularLocation>
        <location evidence="2">Peroxisome membrane</location>
    </subcellularLocation>
</comment>
<evidence type="ECO:0000256" key="3">
    <source>
        <dbReference type="SAM" id="SignalP"/>
    </source>
</evidence>
<dbReference type="Pfam" id="PF08610">
    <property type="entry name" value="Pex16"/>
    <property type="match status" value="1"/>
</dbReference>
<accession>A0A1X0SA49</accession>
<dbReference type="EMBL" id="KV921285">
    <property type="protein sequence ID" value="ORE21051.1"/>
    <property type="molecule type" value="Genomic_DNA"/>
</dbReference>
<keyword evidence="2" id="KW-0576">Peroxisome</keyword>
<keyword evidence="2" id="KW-0962">Peroxisome biogenesis</keyword>
<sequence>MTVCEKRGIGLSFLFMLPSSLLHFTSRQKNRYPSYINTFEDTLRALSLLLPGRFQDSDLCSQTILTGLNLISLVHTKVLVEKHLKTQIVDGSFNARFIQNYQAKKLCRLASWTLSIISYTEVIAEMLLSRRVSRMSRWKCITSIEGIKFLLRLALFYGAKRKMILHPTHYIRNVDPDTLDLQHKDDKLELSHLDPRTGTALSRESDTKSQSRSGWSHMGELLWMVRPLVYAYMVLVEQRKIPARSDPKEVQEDEEEWTEKDEESLSWKPWLASLCIDWISLMAVNMQTPNRLEKEELKRRSYLLLYYFLRGPMYTQVTRILLDRFCDATEHRPIVSIVTAALNDYRPFWQDSYFYTSGS</sequence>
<evidence type="ECO:0000256" key="2">
    <source>
        <dbReference type="RuleBase" id="RU365003"/>
    </source>
</evidence>
<organism evidence="4 5">
    <name type="scientific">Rhizopus microsporus</name>
    <dbReference type="NCBI Taxonomy" id="58291"/>
    <lineage>
        <taxon>Eukaryota</taxon>
        <taxon>Fungi</taxon>
        <taxon>Fungi incertae sedis</taxon>
        <taxon>Mucoromycota</taxon>
        <taxon>Mucoromycotina</taxon>
        <taxon>Mucoromycetes</taxon>
        <taxon>Mucorales</taxon>
        <taxon>Mucorineae</taxon>
        <taxon>Rhizopodaceae</taxon>
        <taxon>Rhizopus</taxon>
    </lineage>
</organism>
<dbReference type="OMA" id="NDYRPFW"/>
<name>A0A1X0SA49_RHIZD</name>
<proteinExistence type="inferred from homology"/>
<protein>
    <recommendedName>
        <fullName evidence="2">Peroxisomal membrane protein PEX16</fullName>
    </recommendedName>
</protein>
<gene>
    <name evidence="4" type="ORF">BCV71DRAFT_253893</name>
</gene>
<evidence type="ECO:0000313" key="4">
    <source>
        <dbReference type="EMBL" id="ORE21051.1"/>
    </source>
</evidence>
<reference evidence="4 5" key="1">
    <citation type="journal article" date="2016" name="Proc. Natl. Acad. Sci. U.S.A.">
        <title>Lipid metabolic changes in an early divergent fungus govern the establishment of a mutualistic symbiosis with endobacteria.</title>
        <authorList>
            <person name="Lastovetsky O.A."/>
            <person name="Gaspar M.L."/>
            <person name="Mondo S.J."/>
            <person name="LaButti K.M."/>
            <person name="Sandor L."/>
            <person name="Grigoriev I.V."/>
            <person name="Henry S.A."/>
            <person name="Pawlowska T.E."/>
        </authorList>
    </citation>
    <scope>NUCLEOTIDE SEQUENCE [LARGE SCALE GENOMIC DNA]</scope>
    <source>
        <strain evidence="4 5">ATCC 11559</strain>
    </source>
</reference>
<dbReference type="AlphaFoldDB" id="A0A1X0SA49"/>
<keyword evidence="3" id="KW-0732">Signal</keyword>
<dbReference type="InterPro" id="IPR013919">
    <property type="entry name" value="Pex16"/>
</dbReference>
<dbReference type="GO" id="GO:0007031">
    <property type="term" value="P:peroxisome organization"/>
    <property type="evidence" value="ECO:0007669"/>
    <property type="project" value="UniProtKB-KW"/>
</dbReference>
<evidence type="ECO:0000256" key="1">
    <source>
        <dbReference type="ARBA" id="ARBA00009505"/>
    </source>
</evidence>
<dbReference type="PANTHER" id="PTHR13299:SF0">
    <property type="entry name" value="PEROXISOMAL MEMBRANE PROTEIN PEX16"/>
    <property type="match status" value="1"/>
</dbReference>
<dbReference type="PANTHER" id="PTHR13299">
    <property type="entry name" value="PEROXISOMAL MEMBRANE PROTEIN PEX16"/>
    <property type="match status" value="1"/>
</dbReference>